<sequence length="128" mass="13532">MQNHNKQKVSDEFIKKNKSKIIGCLCSAFILFGISGLGVHANSFTTTLEPSTSAGVAGVVARISEYGGSPVTTKRTVGYVKGNAGTYSLNKEIYTGQLVVSGYPGGRLSANCAYYAGGSYLNTRTYNS</sequence>
<accession>A0AAW6FQY3</accession>
<dbReference type="EMBL" id="JAQNCK010000001">
    <property type="protein sequence ID" value="MDC0827179.1"/>
    <property type="molecule type" value="Genomic_DNA"/>
</dbReference>
<keyword evidence="1" id="KW-0812">Transmembrane</keyword>
<dbReference type="RefSeq" id="WP_022356438.1">
    <property type="nucleotide sequence ID" value="NZ_JADMUL010000001.1"/>
</dbReference>
<name>A0AAW6FQY3_9FIRM</name>
<keyword evidence="1" id="KW-1133">Transmembrane helix</keyword>
<evidence type="ECO:0000313" key="2">
    <source>
        <dbReference type="EMBL" id="MDC0827179.1"/>
    </source>
</evidence>
<gene>
    <name evidence="2" type="ORF">POG00_00480</name>
</gene>
<protein>
    <submittedName>
        <fullName evidence="2">Uncharacterized protein</fullName>
    </submittedName>
</protein>
<keyword evidence="1" id="KW-0472">Membrane</keyword>
<feature type="transmembrane region" description="Helical" evidence="1">
    <location>
        <begin position="21"/>
        <end position="41"/>
    </location>
</feature>
<dbReference type="Proteomes" id="UP001220658">
    <property type="component" value="Unassembled WGS sequence"/>
</dbReference>
<evidence type="ECO:0000313" key="3">
    <source>
        <dbReference type="Proteomes" id="UP001220658"/>
    </source>
</evidence>
<dbReference type="AlphaFoldDB" id="A0AAW6FQY3"/>
<comment type="caution">
    <text evidence="2">The sequence shown here is derived from an EMBL/GenBank/DDBJ whole genome shotgun (WGS) entry which is preliminary data.</text>
</comment>
<reference evidence="2" key="1">
    <citation type="submission" date="2023-01" db="EMBL/GenBank/DDBJ databases">
        <title>Human gut microbiome strain richness.</title>
        <authorList>
            <person name="Chen-Liaw A."/>
        </authorList>
    </citation>
    <scope>NUCLEOTIDE SEQUENCE</scope>
    <source>
        <strain evidence="2">D55st1_G4_D55t1_190419</strain>
    </source>
</reference>
<evidence type="ECO:0000256" key="1">
    <source>
        <dbReference type="SAM" id="Phobius"/>
    </source>
</evidence>
<organism evidence="2 3">
    <name type="scientific">Faecalitalea cylindroides</name>
    <dbReference type="NCBI Taxonomy" id="39483"/>
    <lineage>
        <taxon>Bacteria</taxon>
        <taxon>Bacillati</taxon>
        <taxon>Bacillota</taxon>
        <taxon>Erysipelotrichia</taxon>
        <taxon>Erysipelotrichales</taxon>
        <taxon>Erysipelotrichaceae</taxon>
        <taxon>Faecalitalea</taxon>
    </lineage>
</organism>
<proteinExistence type="predicted"/>